<keyword evidence="1 6" id="KW-0217">Developmental protein</keyword>
<organism evidence="8 9">
    <name type="scientific">Oesophagostomum dentatum</name>
    <name type="common">Nodular worm</name>
    <dbReference type="NCBI Taxonomy" id="61180"/>
    <lineage>
        <taxon>Eukaryota</taxon>
        <taxon>Metazoa</taxon>
        <taxon>Ecdysozoa</taxon>
        <taxon>Nematoda</taxon>
        <taxon>Chromadorea</taxon>
        <taxon>Rhabditida</taxon>
        <taxon>Rhabditina</taxon>
        <taxon>Rhabditomorpha</taxon>
        <taxon>Strongyloidea</taxon>
        <taxon>Strongylidae</taxon>
        <taxon>Oesophagostomum</taxon>
    </lineage>
</organism>
<dbReference type="Gene3D" id="2.10.25.140">
    <property type="match status" value="1"/>
</dbReference>
<gene>
    <name evidence="8" type="ORF">OESDEN_18688</name>
</gene>
<keyword evidence="6" id="KW-0732">Signal</keyword>
<keyword evidence="6" id="KW-1133">Transmembrane helix</keyword>
<reference evidence="8 9" key="1">
    <citation type="submission" date="2014-03" db="EMBL/GenBank/DDBJ databases">
        <title>Draft genome of the hookworm Oesophagostomum dentatum.</title>
        <authorList>
            <person name="Mitreva M."/>
        </authorList>
    </citation>
    <scope>NUCLEOTIDE SEQUENCE [LARGE SCALE GENOMIC DNA]</scope>
    <source>
        <strain evidence="8 9">OD-Hann</strain>
    </source>
</reference>
<accession>A0A0B1S9Q6</accession>
<dbReference type="EMBL" id="KN587419">
    <property type="protein sequence ID" value="KHJ81624.1"/>
    <property type="molecule type" value="Genomic_DNA"/>
</dbReference>
<comment type="caution">
    <text evidence="5">Lacks conserved residue(s) required for the propagation of feature annotation.</text>
</comment>
<evidence type="ECO:0000313" key="8">
    <source>
        <dbReference type="EMBL" id="KHJ81624.1"/>
    </source>
</evidence>
<evidence type="ECO:0000313" key="9">
    <source>
        <dbReference type="Proteomes" id="UP000053660"/>
    </source>
</evidence>
<feature type="non-terminal residue" evidence="8">
    <location>
        <position position="1"/>
    </location>
</feature>
<keyword evidence="6" id="KW-0812">Transmembrane</keyword>
<keyword evidence="2 6" id="KW-0245">EGF-like domain</keyword>
<dbReference type="PROSITE" id="PS51051">
    <property type="entry name" value="DSL"/>
    <property type="match status" value="1"/>
</dbReference>
<dbReference type="AlphaFoldDB" id="A0A0B1S9Q6"/>
<keyword evidence="3 6" id="KW-0677">Repeat</keyword>
<dbReference type="Pfam" id="PF01414">
    <property type="entry name" value="DSL"/>
    <property type="match status" value="1"/>
</dbReference>
<evidence type="ECO:0000256" key="1">
    <source>
        <dbReference type="ARBA" id="ARBA00022473"/>
    </source>
</evidence>
<evidence type="ECO:0000256" key="6">
    <source>
        <dbReference type="RuleBase" id="RU280815"/>
    </source>
</evidence>
<protein>
    <recommendedName>
        <fullName evidence="6">Delta-like protein</fullName>
    </recommendedName>
</protein>
<dbReference type="OrthoDB" id="283575at2759"/>
<evidence type="ECO:0000256" key="4">
    <source>
        <dbReference type="ARBA" id="ARBA00023157"/>
    </source>
</evidence>
<feature type="non-terminal residue" evidence="8">
    <location>
        <position position="128"/>
    </location>
</feature>
<sequence length="128" mass="13832">GALPAKRIAVASGLVMDFVTICDRPWYGLMCSRYCTEHNDAHYICDPRGEKVCLAGWTGKDCDTVTEDVFLAPFDDGTQAPPTTVPSTVETTFTFTGTKIMETASTTAAAPATSFAVTSTRKKLRVQK</sequence>
<keyword evidence="6" id="KW-0472">Membrane</keyword>
<comment type="subcellular location">
    <subcellularLocation>
        <location evidence="6">Membrane</location>
        <topology evidence="6">Single-pass type I membrane protein</topology>
    </subcellularLocation>
</comment>
<comment type="function">
    <text evidence="6">Putative Notch ligand involved in the mediation of Notch signaling.</text>
</comment>
<evidence type="ECO:0000259" key="7">
    <source>
        <dbReference type="PROSITE" id="PS51051"/>
    </source>
</evidence>
<evidence type="ECO:0000256" key="2">
    <source>
        <dbReference type="ARBA" id="ARBA00022536"/>
    </source>
</evidence>
<evidence type="ECO:0000256" key="5">
    <source>
        <dbReference type="PROSITE-ProRule" id="PRU00377"/>
    </source>
</evidence>
<dbReference type="GO" id="GO:0016020">
    <property type="term" value="C:membrane"/>
    <property type="evidence" value="ECO:0007669"/>
    <property type="project" value="UniProtKB-SubCell"/>
</dbReference>
<dbReference type="GO" id="GO:0007154">
    <property type="term" value="P:cell communication"/>
    <property type="evidence" value="ECO:0007669"/>
    <property type="project" value="InterPro"/>
</dbReference>
<dbReference type="InterPro" id="IPR001774">
    <property type="entry name" value="DSL"/>
</dbReference>
<dbReference type="FunFam" id="2.10.25.140:FF:000002">
    <property type="entry name" value="Delta-like protein"/>
    <property type="match status" value="1"/>
</dbReference>
<dbReference type="SMART" id="SM00051">
    <property type="entry name" value="DSL"/>
    <property type="match status" value="1"/>
</dbReference>
<evidence type="ECO:0000256" key="3">
    <source>
        <dbReference type="ARBA" id="ARBA00022737"/>
    </source>
</evidence>
<name>A0A0B1S9Q6_OESDE</name>
<keyword evidence="4 5" id="KW-1015">Disulfide bond</keyword>
<proteinExistence type="predicted"/>
<dbReference type="Proteomes" id="UP000053660">
    <property type="component" value="Unassembled WGS sequence"/>
</dbReference>
<feature type="domain" description="DSL" evidence="7">
    <location>
        <begin position="20"/>
        <end position="62"/>
    </location>
</feature>
<feature type="disulfide bond" evidence="5">
    <location>
        <begin position="53"/>
        <end position="62"/>
    </location>
</feature>
<feature type="disulfide bond" evidence="5">
    <location>
        <begin position="22"/>
        <end position="31"/>
    </location>
</feature>
<keyword evidence="9" id="KW-1185">Reference proteome</keyword>